<evidence type="ECO:0000313" key="2">
    <source>
        <dbReference type="Proteomes" id="UP001242010"/>
    </source>
</evidence>
<organism evidence="1 2">
    <name type="scientific">Geothrix oryzae</name>
    <dbReference type="NCBI Taxonomy" id="2927975"/>
    <lineage>
        <taxon>Bacteria</taxon>
        <taxon>Pseudomonadati</taxon>
        <taxon>Acidobacteriota</taxon>
        <taxon>Holophagae</taxon>
        <taxon>Holophagales</taxon>
        <taxon>Holophagaceae</taxon>
        <taxon>Geothrix</taxon>
    </lineage>
</organism>
<protein>
    <submittedName>
        <fullName evidence="1">Uncharacterized protein</fullName>
    </submittedName>
</protein>
<dbReference type="InterPro" id="IPR023346">
    <property type="entry name" value="Lysozyme-like_dom_sf"/>
</dbReference>
<reference evidence="2" key="1">
    <citation type="journal article" date="2023" name="Int. J. Syst. Evol. Microbiol.">
        <title>Mesoterricola silvestris gen. nov., sp. nov., Mesoterricola sediminis sp. nov., Geothrix oryzae sp. nov., Geothrix edaphica sp. nov., Geothrix rubra sp. nov., and Geothrix limicola sp. nov., six novel members of Acidobacteriota isolated from soils.</title>
        <authorList>
            <person name="Itoh H."/>
            <person name="Sugisawa Y."/>
            <person name="Mise K."/>
            <person name="Xu Z."/>
            <person name="Kuniyasu M."/>
            <person name="Ushijima N."/>
            <person name="Kawano K."/>
            <person name="Kobayashi E."/>
            <person name="Shiratori Y."/>
            <person name="Masuda Y."/>
            <person name="Senoo K."/>
        </authorList>
    </citation>
    <scope>NUCLEOTIDE SEQUENCE [LARGE SCALE GENOMIC DNA]</scope>
    <source>
        <strain evidence="2">Red222</strain>
    </source>
</reference>
<accession>A0ABN6UZ44</accession>
<name>A0ABN6UZ44_9BACT</name>
<dbReference type="RefSeq" id="WP_286353661.1">
    <property type="nucleotide sequence ID" value="NZ_AP027079.1"/>
</dbReference>
<dbReference type="EMBL" id="AP027079">
    <property type="protein sequence ID" value="BDU69941.1"/>
    <property type="molecule type" value="Genomic_DNA"/>
</dbReference>
<dbReference type="Gene3D" id="1.10.530.10">
    <property type="match status" value="1"/>
</dbReference>
<keyword evidence="2" id="KW-1185">Reference proteome</keyword>
<gene>
    <name evidence="1" type="ORF">GETHOR_20420</name>
</gene>
<dbReference type="Proteomes" id="UP001242010">
    <property type="component" value="Chromosome"/>
</dbReference>
<proteinExistence type="predicted"/>
<dbReference type="SUPFAM" id="SSF53955">
    <property type="entry name" value="Lysozyme-like"/>
    <property type="match status" value="1"/>
</dbReference>
<sequence>MSFTADVIATTLHAPLANVERHWPLVTEALATLKILEPATEVAAIATIGAESYLFAPEKEQGTEAYFRRMYAFKRALGNTEPGDGARFCGRGFIPVLGRAEYARFGKLVGADLVEDPDRALDPAVAARILAYDFMLKGVPKAAAEGDWIKVHRLVRGDLSGWKRFNGILISLLKLMPEQG</sequence>
<evidence type="ECO:0000313" key="1">
    <source>
        <dbReference type="EMBL" id="BDU69941.1"/>
    </source>
</evidence>